<dbReference type="GO" id="GO:0032993">
    <property type="term" value="C:protein-DNA complex"/>
    <property type="evidence" value="ECO:0007669"/>
    <property type="project" value="TreeGrafter"/>
</dbReference>
<dbReference type="EMBL" id="FWWZ01000001">
    <property type="protein sequence ID" value="SMC09184.1"/>
    <property type="molecule type" value="Genomic_DNA"/>
</dbReference>
<dbReference type="PROSITE" id="PS50110">
    <property type="entry name" value="RESPONSE_REGULATORY"/>
    <property type="match status" value="1"/>
</dbReference>
<dbReference type="InterPro" id="IPR001789">
    <property type="entry name" value="Sig_transdc_resp-reg_receiver"/>
</dbReference>
<dbReference type="SUPFAM" id="SSF52172">
    <property type="entry name" value="CheY-like"/>
    <property type="match status" value="1"/>
</dbReference>
<dbReference type="PANTHER" id="PTHR48111">
    <property type="entry name" value="REGULATOR OF RPOS"/>
    <property type="match status" value="1"/>
</dbReference>
<feature type="modified residue" description="4-aspartylphosphate" evidence="6">
    <location>
        <position position="51"/>
    </location>
</feature>
<evidence type="ECO:0000256" key="5">
    <source>
        <dbReference type="ARBA" id="ARBA00023163"/>
    </source>
</evidence>
<proteinExistence type="predicted"/>
<feature type="domain" description="Response regulatory" evidence="8">
    <location>
        <begin position="2"/>
        <end position="116"/>
    </location>
</feature>
<dbReference type="CDD" id="cd00383">
    <property type="entry name" value="trans_reg_C"/>
    <property type="match status" value="1"/>
</dbReference>
<dbReference type="OrthoDB" id="8912111at2"/>
<dbReference type="GO" id="GO:0005829">
    <property type="term" value="C:cytosol"/>
    <property type="evidence" value="ECO:0007669"/>
    <property type="project" value="TreeGrafter"/>
</dbReference>
<dbReference type="Proteomes" id="UP000192602">
    <property type="component" value="Unassembled WGS sequence"/>
</dbReference>
<dbReference type="STRING" id="1069081.SAMN05660197_0989"/>
<dbReference type="AlphaFoldDB" id="A0A1W1WSA6"/>
<dbReference type="SMART" id="SM00448">
    <property type="entry name" value="REC"/>
    <property type="match status" value="1"/>
</dbReference>
<dbReference type="GO" id="GO:0006355">
    <property type="term" value="P:regulation of DNA-templated transcription"/>
    <property type="evidence" value="ECO:0007669"/>
    <property type="project" value="InterPro"/>
</dbReference>
<dbReference type="GO" id="GO:0000976">
    <property type="term" value="F:transcription cis-regulatory region binding"/>
    <property type="evidence" value="ECO:0007669"/>
    <property type="project" value="TreeGrafter"/>
</dbReference>
<evidence type="ECO:0000313" key="11">
    <source>
        <dbReference type="Proteomes" id="UP000192602"/>
    </source>
</evidence>
<feature type="domain" description="OmpR/PhoB-type" evidence="9">
    <location>
        <begin position="120"/>
        <end position="214"/>
    </location>
</feature>
<keyword evidence="11" id="KW-1185">Reference proteome</keyword>
<evidence type="ECO:0000259" key="8">
    <source>
        <dbReference type="PROSITE" id="PS50110"/>
    </source>
</evidence>
<dbReference type="Pfam" id="PF00486">
    <property type="entry name" value="Trans_reg_C"/>
    <property type="match status" value="1"/>
</dbReference>
<dbReference type="SMART" id="SM00862">
    <property type="entry name" value="Trans_reg_C"/>
    <property type="match status" value="1"/>
</dbReference>
<keyword evidence="2" id="KW-0902">Two-component regulatory system</keyword>
<dbReference type="Pfam" id="PF00072">
    <property type="entry name" value="Response_reg"/>
    <property type="match status" value="1"/>
</dbReference>
<name>A0A1W1WSA6_9BACT</name>
<accession>A0A1W1WSA6</accession>
<gene>
    <name evidence="10" type="ORF">SAMN05660197_0989</name>
</gene>
<dbReference type="InterPro" id="IPR039420">
    <property type="entry name" value="WalR-like"/>
</dbReference>
<protein>
    <submittedName>
        <fullName evidence="10">DNA-binding response regulator, OmpR family, contains REC and winged-helix (WHTH) domain</fullName>
    </submittedName>
</protein>
<dbReference type="Gene3D" id="1.10.10.10">
    <property type="entry name" value="Winged helix-like DNA-binding domain superfamily/Winged helix DNA-binding domain"/>
    <property type="match status" value="1"/>
</dbReference>
<feature type="DNA-binding region" description="OmpR/PhoB-type" evidence="7">
    <location>
        <begin position="120"/>
        <end position="214"/>
    </location>
</feature>
<evidence type="ECO:0000256" key="7">
    <source>
        <dbReference type="PROSITE-ProRule" id="PRU01091"/>
    </source>
</evidence>
<evidence type="ECO:0000259" key="9">
    <source>
        <dbReference type="PROSITE" id="PS51755"/>
    </source>
</evidence>
<sequence length="214" mass="25180">MKILLMEDEIILCDSIERYLEKIGHQVTTAYDGQQAFDLIQHNSYDLLILDINVPDIDGFTLMELLKEHKRYTPVIFISSLTDIEDITKGFELGCKDYIKKPFHLKELELRIEKLAIQDKSHVVLSKSYSYSFEQKTLFFNNTPVTLSKRQQQIIELLAKNRGIVVNYDMFREYVYTEEFVDNPTIRAEISRLKKQLKEDFIINVRGLGYKIDK</sequence>
<dbReference type="PROSITE" id="PS51755">
    <property type="entry name" value="OMPR_PHOB"/>
    <property type="match status" value="1"/>
</dbReference>
<dbReference type="Gene3D" id="3.40.50.2300">
    <property type="match status" value="1"/>
</dbReference>
<evidence type="ECO:0000256" key="4">
    <source>
        <dbReference type="ARBA" id="ARBA00023125"/>
    </source>
</evidence>
<evidence type="ECO:0000313" key="10">
    <source>
        <dbReference type="EMBL" id="SMC09184.1"/>
    </source>
</evidence>
<keyword evidence="4 7" id="KW-0238">DNA-binding</keyword>
<dbReference type="InterPro" id="IPR011006">
    <property type="entry name" value="CheY-like_superfamily"/>
</dbReference>
<dbReference type="CDD" id="cd17574">
    <property type="entry name" value="REC_OmpR"/>
    <property type="match status" value="1"/>
</dbReference>
<dbReference type="RefSeq" id="WP_084275424.1">
    <property type="nucleotide sequence ID" value="NZ_AP026671.1"/>
</dbReference>
<dbReference type="InterPro" id="IPR036388">
    <property type="entry name" value="WH-like_DNA-bd_sf"/>
</dbReference>
<dbReference type="InterPro" id="IPR001867">
    <property type="entry name" value="OmpR/PhoB-type_DNA-bd"/>
</dbReference>
<evidence type="ECO:0000256" key="3">
    <source>
        <dbReference type="ARBA" id="ARBA00023015"/>
    </source>
</evidence>
<evidence type="ECO:0000256" key="6">
    <source>
        <dbReference type="PROSITE-ProRule" id="PRU00169"/>
    </source>
</evidence>
<organism evidence="10 11">
    <name type="scientific">Nitratiruptor tergarcus DSM 16512</name>
    <dbReference type="NCBI Taxonomy" id="1069081"/>
    <lineage>
        <taxon>Bacteria</taxon>
        <taxon>Pseudomonadati</taxon>
        <taxon>Campylobacterota</taxon>
        <taxon>Epsilonproteobacteria</taxon>
        <taxon>Nautiliales</taxon>
        <taxon>Nitratiruptoraceae</taxon>
        <taxon>Nitratiruptor</taxon>
    </lineage>
</organism>
<evidence type="ECO:0000256" key="2">
    <source>
        <dbReference type="ARBA" id="ARBA00023012"/>
    </source>
</evidence>
<keyword evidence="1 6" id="KW-0597">Phosphoprotein</keyword>
<keyword evidence="5" id="KW-0804">Transcription</keyword>
<reference evidence="11" key="1">
    <citation type="submission" date="2017-04" db="EMBL/GenBank/DDBJ databases">
        <authorList>
            <person name="Varghese N."/>
            <person name="Submissions S."/>
        </authorList>
    </citation>
    <scope>NUCLEOTIDE SEQUENCE [LARGE SCALE GENOMIC DNA]</scope>
    <source>
        <strain evidence="11">DSM 16512</strain>
    </source>
</reference>
<dbReference type="PANTHER" id="PTHR48111:SF1">
    <property type="entry name" value="TWO-COMPONENT RESPONSE REGULATOR ORR33"/>
    <property type="match status" value="1"/>
</dbReference>
<keyword evidence="3" id="KW-0805">Transcription regulation</keyword>
<evidence type="ECO:0000256" key="1">
    <source>
        <dbReference type="ARBA" id="ARBA00022553"/>
    </source>
</evidence>
<dbReference type="GO" id="GO:0000156">
    <property type="term" value="F:phosphorelay response regulator activity"/>
    <property type="evidence" value="ECO:0007669"/>
    <property type="project" value="TreeGrafter"/>
</dbReference>